<dbReference type="Proteomes" id="UP001165136">
    <property type="component" value="Unassembled WGS sequence"/>
</dbReference>
<evidence type="ECO:0000313" key="3">
    <source>
        <dbReference type="Proteomes" id="UP001165136"/>
    </source>
</evidence>
<feature type="compositionally biased region" description="Polar residues" evidence="1">
    <location>
        <begin position="86"/>
        <end position="97"/>
    </location>
</feature>
<accession>A0A9W6QXC6</accession>
<dbReference type="AlphaFoldDB" id="A0A9W6QXC6"/>
<comment type="caution">
    <text evidence="2">The sequence shown here is derived from an EMBL/GenBank/DDBJ whole genome shotgun (WGS) entry which is preliminary data.</text>
</comment>
<name>A0A9W6QXC6_9PSEU</name>
<gene>
    <name evidence="2" type="ORF">Atai01_12540</name>
</gene>
<keyword evidence="3" id="KW-1185">Reference proteome</keyword>
<protein>
    <submittedName>
        <fullName evidence="2">Uncharacterized protein</fullName>
    </submittedName>
</protein>
<feature type="region of interest" description="Disordered" evidence="1">
    <location>
        <begin position="1"/>
        <end position="108"/>
    </location>
</feature>
<proteinExistence type="predicted"/>
<feature type="compositionally biased region" description="Low complexity" evidence="1">
    <location>
        <begin position="69"/>
        <end position="81"/>
    </location>
</feature>
<organism evidence="2 3">
    <name type="scientific">Amycolatopsis taiwanensis</name>
    <dbReference type="NCBI Taxonomy" id="342230"/>
    <lineage>
        <taxon>Bacteria</taxon>
        <taxon>Bacillati</taxon>
        <taxon>Actinomycetota</taxon>
        <taxon>Actinomycetes</taxon>
        <taxon>Pseudonocardiales</taxon>
        <taxon>Pseudonocardiaceae</taxon>
        <taxon>Amycolatopsis</taxon>
    </lineage>
</organism>
<feature type="compositionally biased region" description="Basic and acidic residues" evidence="1">
    <location>
        <begin position="1"/>
        <end position="12"/>
    </location>
</feature>
<evidence type="ECO:0000313" key="2">
    <source>
        <dbReference type="EMBL" id="GLY64635.1"/>
    </source>
</evidence>
<reference evidence="2" key="1">
    <citation type="submission" date="2023-03" db="EMBL/GenBank/DDBJ databases">
        <title>Amycolatopsis taiwanensis NBRC 103393.</title>
        <authorList>
            <person name="Ichikawa N."/>
            <person name="Sato H."/>
            <person name="Tonouchi N."/>
        </authorList>
    </citation>
    <scope>NUCLEOTIDE SEQUENCE</scope>
    <source>
        <strain evidence="2">NBRC 103393</strain>
    </source>
</reference>
<sequence>MLLRDTRTRVGPDEQGSASVTHRAASSALRDTRTRAGPDEQGSASVTHRAASSALRDTRTRAGPDEQGSASVAHRAASHVSGRPNLANNRVSKNETTCEIPDEVSVST</sequence>
<dbReference type="EMBL" id="BSTI01000002">
    <property type="protein sequence ID" value="GLY64635.1"/>
    <property type="molecule type" value="Genomic_DNA"/>
</dbReference>
<evidence type="ECO:0000256" key="1">
    <source>
        <dbReference type="SAM" id="MobiDB-lite"/>
    </source>
</evidence>